<dbReference type="PATRIC" id="fig|749927.5.peg.6037"/>
<dbReference type="NCBIfam" id="NF047352">
    <property type="entry name" value="P_loop_sacsin"/>
    <property type="match status" value="1"/>
</dbReference>
<dbReference type="PANTHER" id="PTHR32387:SF0">
    <property type="entry name" value="PROTEIN NO VEIN"/>
    <property type="match status" value="1"/>
</dbReference>
<name>A0A0H3D964_AMYMU</name>
<protein>
    <recommendedName>
        <fullName evidence="2">Protein NO VEIN C-terminal domain-containing protein</fullName>
    </recommendedName>
</protein>
<gene>
    <name evidence="3" type="ordered locus">AMED_5803</name>
</gene>
<dbReference type="PANTHER" id="PTHR32387">
    <property type="entry name" value="WU:FJ29H11"/>
    <property type="match status" value="1"/>
</dbReference>
<dbReference type="InterPro" id="IPR024975">
    <property type="entry name" value="NOV_C"/>
</dbReference>
<feature type="compositionally biased region" description="Low complexity" evidence="1">
    <location>
        <begin position="1569"/>
        <end position="1579"/>
    </location>
</feature>
<feature type="region of interest" description="Disordered" evidence="1">
    <location>
        <begin position="1560"/>
        <end position="1579"/>
    </location>
</feature>
<dbReference type="OrthoDB" id="9776021at2"/>
<dbReference type="SUPFAM" id="SSF55874">
    <property type="entry name" value="ATPase domain of HSP90 chaperone/DNA topoisomerase II/histidine kinase"/>
    <property type="match status" value="1"/>
</dbReference>
<dbReference type="InterPro" id="IPR036890">
    <property type="entry name" value="HATPase_C_sf"/>
</dbReference>
<evidence type="ECO:0000313" key="3">
    <source>
        <dbReference type="EMBL" id="ADJ47550.1"/>
    </source>
</evidence>
<dbReference type="eggNOG" id="COG2172">
    <property type="taxonomic scope" value="Bacteria"/>
</dbReference>
<accession>A0A0H3D964</accession>
<feature type="domain" description="Protein NO VEIN C-terminal" evidence="2">
    <location>
        <begin position="1630"/>
        <end position="1692"/>
    </location>
</feature>
<dbReference type="EMBL" id="CP002000">
    <property type="protein sequence ID" value="ADJ47550.1"/>
    <property type="molecule type" value="Genomic_DNA"/>
</dbReference>
<dbReference type="Proteomes" id="UP000000328">
    <property type="component" value="Chromosome"/>
</dbReference>
<reference evidence="3 4" key="1">
    <citation type="journal article" date="2010" name="Cell Res.">
        <title>Complete genome sequence of the rifamycin SV-producing Amycolatopsis mediterranei U32 revealed its genetic characteristics in phylogeny and metabolism.</title>
        <authorList>
            <person name="Zhao W."/>
            <person name="Zhong Y."/>
            <person name="Yuan H."/>
            <person name="Wang J."/>
            <person name="Zheng H."/>
            <person name="Wang Y."/>
            <person name="Cen X."/>
            <person name="Xu F."/>
            <person name="Bai J."/>
            <person name="Han X."/>
            <person name="Lu G."/>
            <person name="Zhu Y."/>
            <person name="Shao Z."/>
            <person name="Yan H."/>
            <person name="Li C."/>
            <person name="Peng N."/>
            <person name="Zhang Z."/>
            <person name="Zhang Y."/>
            <person name="Lin W."/>
            <person name="Fan Y."/>
            <person name="Qin Z."/>
            <person name="Hu Y."/>
            <person name="Zhu B."/>
            <person name="Wang S."/>
            <person name="Ding X."/>
            <person name="Zhao G.P."/>
        </authorList>
    </citation>
    <scope>NUCLEOTIDE SEQUENCE [LARGE SCALE GENOMIC DNA]</scope>
    <source>
        <strain evidence="4">U-32</strain>
    </source>
</reference>
<proteinExistence type="predicted"/>
<dbReference type="GeneID" id="92873473"/>
<sequence>MIEEPVELAKDLTRLVLQQADSVVAMYLAGAKYEQPVTREQKESIESIIAADYDGRTVVELLQNGHDAHDSGRSDGKLEFLLDENEGAHGVLYAANGGRPLDQENFRSMCLIARSSKRPDEGIGNKGVGFKSVLQLSDCPEVYSARHEGAGRFDGFRFRFGRPDDFDGLAARSKENWPGLADELRENVSTLKITVPLFETPTVVEDFARRGYSTVVRLPLRSASTRDHARDQLEELAHDEVPFHLFLTRVAEIVVRSQAGETESRRRLTRSTRARRGTSTLSVEHIDLGEQREYVILKRVVAETGIRAAIRASLDDNAIGSGWAGWQGAAEVSVAVPLGAALSQGRVYTFLPLGPGSPCPIAALVNGPFFTRLDRRDVHESIPLNDFLFAEIAALCADAVVAACRGDLELPDEVPLDLVCWAPGWTQRLIAALQALGVELVDLPVLPPLQHQGEGLTFKSALLWSYRGAVFTPEAVTAAGETRLIRYSIDEQRLRRLRKLAKATDHPVEARPADLAGFAETLADDLLRRGESYEVWAGFYDDLSVVLTDVTLIRGHRVFLTEGGILRTSIEDDDLMIYFGPVRGEAGELPELPEVVRDRLAFMPADINWSDERGQRPGRRWLEAIVREYRTDAVLDLIGKVMYDTEAEEVRSACLRFAFDLWQDTPAERRATALGRAGLLVRTRSGWKAPAEAYFDAGWGGPAGKIDRQLADLVKATALISGTLAAVGQSLLFKPELGEATLDDVRTFFEALGVRHGLVPLTVRASRFQLQGKTLKNPRTVPVFPIEISVATQAAWRELAARHSGKPSYDSTRYQPAGGIAYLPGQEEWSEFDDTARRLYFQLVLHGLEVWPATTLWTYFQASSDSVRVTWPTFVAAFLVRADWIPQTTPGDRGKQFFRPMSDAWWVGNTDTPDYLSADPAAFRSLLTDRVRVHLQRLGARFWDDPGTAADRLRELTSVVRLRGPRMSLVRNAYEQAWRDLADRGEEVPHEVIVSVHGSLGVLDLDQEGPAVYTLDEDGAVQAALLIQTPLPMLAVRSPGVAERVRQTLVSDGVSRLRAASAATVQVLADGTDPLTMKSQPLTDLGGDWLPLLVDAIADRRRQALPAAGITVGATAGALRDSVGLVLADSITAVIDGHPVDQEFAPSSMRVVSPEGDPVIVALRGTGEPWVVLQSAAAALAEFRGGPPIADSVRLALIDLTQRCGDRTPTLDDLAVVLKLPVTELQSLAGDAASTRFEVTPVLGLLACLDPGIAEELQGDRIGDQQEMLDWLSRRGFDADEILALAGQNDLLDATRQLDIPLAQANAGLRAVNLPLLHNDIGHRQQFDAYLQRHRPELQDQLRDRFVARFRRGEPLDEYLRLRDLPGLEPDSTWLDTYWHLPDHVVQARLDLWLASVGEPLAGKDRLPPVDELRDRGRRAVMRTLERARIVIEAWLQRNTAGTGARPAEIAGTLEKMVQTGFLDFEVPRTSAVVVWLGEHGQWPVGMPATTEPRQLDLTDGDLKAAESRLNAGHDTAKRRTETVRYAGKTYSTGTEDRDSLIRAVRESVPQGVLDTSATADRMAPLPPSSSAVSGSSSGEWRAPVLSAEKTRLIGLAGEIVAGEWLNAKFGLQPEDTWVSGYRAEYLADGKGNDSCGYDFLVTLPDRTLLYEVKATTDNARQFTLGESEVRRANALRPHEEYHILFISNVLDPDKMRLRVLPNPFSVGGLASYQVVGRSLNLRFRSAD</sequence>
<dbReference type="KEGG" id="amd:AMED_5803"/>
<dbReference type="HOGENOM" id="CLU_002796_0_0_11"/>
<organism evidence="3 4">
    <name type="scientific">Amycolatopsis mediterranei (strain U-32)</name>
    <dbReference type="NCBI Taxonomy" id="749927"/>
    <lineage>
        <taxon>Bacteria</taxon>
        <taxon>Bacillati</taxon>
        <taxon>Actinomycetota</taxon>
        <taxon>Actinomycetes</taxon>
        <taxon>Pseudonocardiales</taxon>
        <taxon>Pseudonocardiaceae</taxon>
        <taxon>Amycolatopsis</taxon>
    </lineage>
</organism>
<evidence type="ECO:0000259" key="2">
    <source>
        <dbReference type="Pfam" id="PF13020"/>
    </source>
</evidence>
<dbReference type="RefSeq" id="WP_013227606.1">
    <property type="nucleotide sequence ID" value="NC_014318.1"/>
</dbReference>
<dbReference type="Pfam" id="PF13020">
    <property type="entry name" value="NOV_C"/>
    <property type="match status" value="1"/>
</dbReference>
<evidence type="ECO:0000313" key="4">
    <source>
        <dbReference type="Proteomes" id="UP000000328"/>
    </source>
</evidence>
<evidence type="ECO:0000256" key="1">
    <source>
        <dbReference type="SAM" id="MobiDB-lite"/>
    </source>
</evidence>
<dbReference type="Gene3D" id="3.30.565.10">
    <property type="entry name" value="Histidine kinase-like ATPase, C-terminal domain"/>
    <property type="match status" value="1"/>
</dbReference>
<dbReference type="InterPro" id="IPR052957">
    <property type="entry name" value="Auxin_embryo_med"/>
</dbReference>